<name>A0ABV6CVQ9_9SPHN</name>
<evidence type="ECO:0000259" key="1">
    <source>
        <dbReference type="Pfam" id="PF12697"/>
    </source>
</evidence>
<evidence type="ECO:0000313" key="3">
    <source>
        <dbReference type="Proteomes" id="UP001589798"/>
    </source>
</evidence>
<dbReference type="Proteomes" id="UP001589798">
    <property type="component" value="Unassembled WGS sequence"/>
</dbReference>
<dbReference type="NCBIfam" id="TIGR03100">
    <property type="entry name" value="hydr1_PEP"/>
    <property type="match status" value="1"/>
</dbReference>
<dbReference type="Gene3D" id="3.40.50.1820">
    <property type="entry name" value="alpha/beta hydrolase"/>
    <property type="match status" value="1"/>
</dbReference>
<dbReference type="InterPro" id="IPR017531">
    <property type="entry name" value="Hydrolase-1_PEP"/>
</dbReference>
<accession>A0ABV6CVQ9</accession>
<comment type="caution">
    <text evidence="2">The sequence shown here is derived from an EMBL/GenBank/DDBJ whole genome shotgun (WGS) entry which is preliminary data.</text>
</comment>
<evidence type="ECO:0000313" key="2">
    <source>
        <dbReference type="EMBL" id="MFC0204810.1"/>
    </source>
</evidence>
<dbReference type="RefSeq" id="WP_379487571.1">
    <property type="nucleotide sequence ID" value="NZ_JBHLWK010000013.1"/>
</dbReference>
<dbReference type="Pfam" id="PF12697">
    <property type="entry name" value="Abhydrolase_6"/>
    <property type="match status" value="1"/>
</dbReference>
<keyword evidence="3" id="KW-1185">Reference proteome</keyword>
<reference evidence="2 3" key="1">
    <citation type="submission" date="2024-09" db="EMBL/GenBank/DDBJ databases">
        <authorList>
            <person name="Sun Q."/>
            <person name="Mori K."/>
        </authorList>
    </citation>
    <scope>NUCLEOTIDE SEQUENCE [LARGE SCALE GENOMIC DNA]</scope>
    <source>
        <strain evidence="2 3">CCM 7706</strain>
    </source>
</reference>
<dbReference type="InterPro" id="IPR029058">
    <property type="entry name" value="AB_hydrolase_fold"/>
</dbReference>
<keyword evidence="2" id="KW-0378">Hydrolase</keyword>
<sequence length="259" mass="27441">MTRRHLTFDCAGDRLVGTLDTASGRTALLVVSGGNEVRAGAWNGQSLLAARVAEAGHPVLRFDRRGVGDSEGANRGFRGSAADIAAARNALRAHCPQVERIVGFGNCDAASSLMLAKGAGLDALVLSNPWTLEDESAAAPSAVVRSHYRRRLADPAAIGRLLTGRVSFTKLARSLAAAARPAPHAMHGLAAEIAAGIAHFRGPVRILVAGRDRTGQTFLARWPRHDARIRSFAEATHSYVEPEAQEWLAAQMLEALSST</sequence>
<dbReference type="InterPro" id="IPR000073">
    <property type="entry name" value="AB_hydrolase_1"/>
</dbReference>
<dbReference type="EMBL" id="JBHLWK010000013">
    <property type="protein sequence ID" value="MFC0204810.1"/>
    <property type="molecule type" value="Genomic_DNA"/>
</dbReference>
<protein>
    <submittedName>
        <fullName evidence="2">Hydrolase 1, exosortase A system-associated</fullName>
    </submittedName>
</protein>
<feature type="domain" description="AB hydrolase-1" evidence="1">
    <location>
        <begin position="29"/>
        <end position="250"/>
    </location>
</feature>
<proteinExistence type="predicted"/>
<dbReference type="SUPFAM" id="SSF53474">
    <property type="entry name" value="alpha/beta-Hydrolases"/>
    <property type="match status" value="1"/>
</dbReference>
<dbReference type="GO" id="GO:0016787">
    <property type="term" value="F:hydrolase activity"/>
    <property type="evidence" value="ECO:0007669"/>
    <property type="project" value="UniProtKB-KW"/>
</dbReference>
<gene>
    <name evidence="2" type="ORF">ACFFJC_11055</name>
</gene>
<organism evidence="2 3">
    <name type="scientific">Novosphingobium soli</name>
    <dbReference type="NCBI Taxonomy" id="574956"/>
    <lineage>
        <taxon>Bacteria</taxon>
        <taxon>Pseudomonadati</taxon>
        <taxon>Pseudomonadota</taxon>
        <taxon>Alphaproteobacteria</taxon>
        <taxon>Sphingomonadales</taxon>
        <taxon>Sphingomonadaceae</taxon>
        <taxon>Novosphingobium</taxon>
    </lineage>
</organism>